<organism evidence="2 3">
    <name type="scientific">Escallonia herrerae</name>
    <dbReference type="NCBI Taxonomy" id="1293975"/>
    <lineage>
        <taxon>Eukaryota</taxon>
        <taxon>Viridiplantae</taxon>
        <taxon>Streptophyta</taxon>
        <taxon>Embryophyta</taxon>
        <taxon>Tracheophyta</taxon>
        <taxon>Spermatophyta</taxon>
        <taxon>Magnoliopsida</taxon>
        <taxon>eudicotyledons</taxon>
        <taxon>Gunneridae</taxon>
        <taxon>Pentapetalae</taxon>
        <taxon>asterids</taxon>
        <taxon>campanulids</taxon>
        <taxon>Escalloniales</taxon>
        <taxon>Escalloniaceae</taxon>
        <taxon>Escallonia</taxon>
    </lineage>
</organism>
<dbReference type="InterPro" id="IPR005162">
    <property type="entry name" value="Retrotrans_gag_dom"/>
</dbReference>
<evidence type="ECO:0000313" key="2">
    <source>
        <dbReference type="EMBL" id="KAK3035267.1"/>
    </source>
</evidence>
<name>A0AA89BG32_9ASTE</name>
<protein>
    <recommendedName>
        <fullName evidence="1">Retrotransposon gag domain-containing protein</fullName>
    </recommendedName>
</protein>
<dbReference type="EMBL" id="JAVXUP010000179">
    <property type="protein sequence ID" value="KAK3035267.1"/>
    <property type="molecule type" value="Genomic_DNA"/>
</dbReference>
<comment type="caution">
    <text evidence="2">The sequence shown here is derived from an EMBL/GenBank/DDBJ whole genome shotgun (WGS) entry which is preliminary data.</text>
</comment>
<keyword evidence="3" id="KW-1185">Reference proteome</keyword>
<evidence type="ECO:0000259" key="1">
    <source>
        <dbReference type="Pfam" id="PF03732"/>
    </source>
</evidence>
<reference evidence="2" key="1">
    <citation type="submission" date="2022-12" db="EMBL/GenBank/DDBJ databases">
        <title>Draft genome assemblies for two species of Escallonia (Escalloniales).</title>
        <authorList>
            <person name="Chanderbali A."/>
            <person name="Dervinis C."/>
            <person name="Anghel I."/>
            <person name="Soltis D."/>
            <person name="Soltis P."/>
            <person name="Zapata F."/>
        </authorList>
    </citation>
    <scope>NUCLEOTIDE SEQUENCE</scope>
    <source>
        <strain evidence="2">UCBG64.0493</strain>
        <tissue evidence="2">Leaf</tissue>
    </source>
</reference>
<dbReference type="Proteomes" id="UP001188597">
    <property type="component" value="Unassembled WGS sequence"/>
</dbReference>
<dbReference type="Pfam" id="PF03732">
    <property type="entry name" value="Retrotrans_gag"/>
    <property type="match status" value="1"/>
</dbReference>
<evidence type="ECO:0000313" key="3">
    <source>
        <dbReference type="Proteomes" id="UP001188597"/>
    </source>
</evidence>
<proteinExistence type="predicted"/>
<sequence>MTHGVPHVQMVDREGSSLGKDADNALKDMYVILWRMVSCMENQENNNLNHRGSNHDLEGQGKSEMLKNFMNMHPPEFVGEGDPNKAENWIRNLKKILKTMGLNDEMKLLLATFRLENDAACWWEMIDSKWTTAQIVCTWELFKNEFNNNYIPLSVKLKREDEFLNFKQGNLTVQQYATSSHHWLGMLRTWYKEKI</sequence>
<gene>
    <name evidence="2" type="ORF">RJ639_034704</name>
</gene>
<feature type="domain" description="Retrotransposon gag" evidence="1">
    <location>
        <begin position="110"/>
        <end position="179"/>
    </location>
</feature>
<dbReference type="AlphaFoldDB" id="A0AA89BG32"/>
<accession>A0AA89BG32</accession>